<gene>
    <name evidence="2" type="ORF">X777_05435</name>
</gene>
<name>A0A026X247_OOCBI</name>
<keyword evidence="3" id="KW-1185">Reference proteome</keyword>
<reference evidence="2 3" key="1">
    <citation type="journal article" date="2014" name="Curr. Biol.">
        <title>The genome of the clonal raider ant Cerapachys biroi.</title>
        <authorList>
            <person name="Oxley P.R."/>
            <person name="Ji L."/>
            <person name="Fetter-Pruneda I."/>
            <person name="McKenzie S.K."/>
            <person name="Li C."/>
            <person name="Hu H."/>
            <person name="Zhang G."/>
            <person name="Kronauer D.J."/>
        </authorList>
    </citation>
    <scope>NUCLEOTIDE SEQUENCE [LARGE SCALE GENOMIC DNA]</scope>
</reference>
<feature type="compositionally biased region" description="Basic and acidic residues" evidence="1">
    <location>
        <begin position="66"/>
        <end position="78"/>
    </location>
</feature>
<dbReference type="EMBL" id="KK107031">
    <property type="protein sequence ID" value="EZA62108.1"/>
    <property type="molecule type" value="Genomic_DNA"/>
</dbReference>
<feature type="compositionally biased region" description="Low complexity" evidence="1">
    <location>
        <begin position="82"/>
        <end position="91"/>
    </location>
</feature>
<dbReference type="AlphaFoldDB" id="A0A026X247"/>
<sequence>MIPTTQAYPFGALHARQISAGDCGIKSGVSRRGNTESGTIRSARSRKFTASDAPYLGRRTCISARQSDKDDPPTRHTDYPSSRRSSTTSQQFVSTLEATPSNGAFPSFNGISLAAVFSPHGDVMNRIFTVAVTRRCSEDEKLRRNGQGFVNLGGRTPPDK</sequence>
<organism evidence="2 3">
    <name type="scientific">Ooceraea biroi</name>
    <name type="common">Clonal raider ant</name>
    <name type="synonym">Cerapachys biroi</name>
    <dbReference type="NCBI Taxonomy" id="2015173"/>
    <lineage>
        <taxon>Eukaryota</taxon>
        <taxon>Metazoa</taxon>
        <taxon>Ecdysozoa</taxon>
        <taxon>Arthropoda</taxon>
        <taxon>Hexapoda</taxon>
        <taxon>Insecta</taxon>
        <taxon>Pterygota</taxon>
        <taxon>Neoptera</taxon>
        <taxon>Endopterygota</taxon>
        <taxon>Hymenoptera</taxon>
        <taxon>Apocrita</taxon>
        <taxon>Aculeata</taxon>
        <taxon>Formicoidea</taxon>
        <taxon>Formicidae</taxon>
        <taxon>Dorylinae</taxon>
        <taxon>Ooceraea</taxon>
    </lineage>
</organism>
<accession>A0A026X247</accession>
<evidence type="ECO:0000313" key="3">
    <source>
        <dbReference type="Proteomes" id="UP000053097"/>
    </source>
</evidence>
<evidence type="ECO:0000313" key="2">
    <source>
        <dbReference type="EMBL" id="EZA62108.1"/>
    </source>
</evidence>
<dbReference type="Proteomes" id="UP000053097">
    <property type="component" value="Unassembled WGS sequence"/>
</dbReference>
<feature type="region of interest" description="Disordered" evidence="1">
    <location>
        <begin position="63"/>
        <end position="92"/>
    </location>
</feature>
<feature type="region of interest" description="Disordered" evidence="1">
    <location>
        <begin position="23"/>
        <end position="45"/>
    </location>
</feature>
<evidence type="ECO:0000256" key="1">
    <source>
        <dbReference type="SAM" id="MobiDB-lite"/>
    </source>
</evidence>
<proteinExistence type="predicted"/>
<protein>
    <submittedName>
        <fullName evidence="2">Uncharacterized protein</fullName>
    </submittedName>
</protein>